<name>A0A6J6UBF8_9ZZZZ</name>
<dbReference type="InterPro" id="IPR023214">
    <property type="entry name" value="HAD_sf"/>
</dbReference>
<dbReference type="SFLD" id="SFLDS00003">
    <property type="entry name" value="Haloacid_Dehalogenase"/>
    <property type="match status" value="1"/>
</dbReference>
<dbReference type="InterPro" id="IPR051540">
    <property type="entry name" value="S-2-haloacid_dehalogenase"/>
</dbReference>
<dbReference type="Gene3D" id="3.40.50.1000">
    <property type="entry name" value="HAD superfamily/HAD-like"/>
    <property type="match status" value="1"/>
</dbReference>
<dbReference type="AlphaFoldDB" id="A0A6J6UBF8"/>
<gene>
    <name evidence="2" type="ORF">UFOPK2844_00802</name>
</gene>
<dbReference type="SUPFAM" id="SSF56784">
    <property type="entry name" value="HAD-like"/>
    <property type="match status" value="1"/>
</dbReference>
<dbReference type="NCBIfam" id="TIGR01549">
    <property type="entry name" value="HAD-SF-IA-v1"/>
    <property type="match status" value="1"/>
</dbReference>
<dbReference type="PRINTS" id="PR00413">
    <property type="entry name" value="HADHALOGNASE"/>
</dbReference>
<evidence type="ECO:0000313" key="2">
    <source>
        <dbReference type="EMBL" id="CAB4756655.1"/>
    </source>
</evidence>
<dbReference type="GO" id="GO:0016787">
    <property type="term" value="F:hydrolase activity"/>
    <property type="evidence" value="ECO:0007669"/>
    <property type="project" value="UniProtKB-KW"/>
</dbReference>
<sequence length="220" mass="24002">MKLAAATFDVGGIIYSDDVFKRAIYAAIENFAGPIDSARFEKVYDEHLKSHSGSLRSKLCMEFFGSLDLKAEIMKFATARWNFEPSDIYGDAKATIEELKASGIKIGLVANQPKSAVDSLKRDGIFDLVDFLGISAVVGLEKPDPRIFELALTELGTTGPETIHIGNRLDTDVIHAKSLGFKTVWILRGEANTTPSEADLKVPNIVATDLINLAEKIAKL</sequence>
<reference evidence="2" key="1">
    <citation type="submission" date="2020-05" db="EMBL/GenBank/DDBJ databases">
        <authorList>
            <person name="Chiriac C."/>
            <person name="Salcher M."/>
            <person name="Ghai R."/>
            <person name="Kavagutti S V."/>
        </authorList>
    </citation>
    <scope>NUCLEOTIDE SEQUENCE</scope>
</reference>
<dbReference type="Pfam" id="PF00702">
    <property type="entry name" value="Hydrolase"/>
    <property type="match status" value="1"/>
</dbReference>
<evidence type="ECO:0000256" key="1">
    <source>
        <dbReference type="ARBA" id="ARBA00022801"/>
    </source>
</evidence>
<organism evidence="2">
    <name type="scientific">freshwater metagenome</name>
    <dbReference type="NCBI Taxonomy" id="449393"/>
    <lineage>
        <taxon>unclassified sequences</taxon>
        <taxon>metagenomes</taxon>
        <taxon>ecological metagenomes</taxon>
    </lineage>
</organism>
<dbReference type="Gene3D" id="1.10.150.520">
    <property type="match status" value="1"/>
</dbReference>
<protein>
    <submittedName>
        <fullName evidence="2">Unannotated protein</fullName>
    </submittedName>
</protein>
<accession>A0A6J6UBF8</accession>
<proteinExistence type="predicted"/>
<dbReference type="InterPro" id="IPR006439">
    <property type="entry name" value="HAD-SF_hydro_IA"/>
</dbReference>
<dbReference type="PANTHER" id="PTHR43316">
    <property type="entry name" value="HYDROLASE, HALOACID DELAHOGENASE-RELATED"/>
    <property type="match status" value="1"/>
</dbReference>
<keyword evidence="1" id="KW-0378">Hydrolase</keyword>
<dbReference type="SFLD" id="SFLDG01129">
    <property type="entry name" value="C1.5:_HAD__Beta-PGM__Phosphata"/>
    <property type="match status" value="1"/>
</dbReference>
<dbReference type="InterPro" id="IPR036412">
    <property type="entry name" value="HAD-like_sf"/>
</dbReference>
<dbReference type="EMBL" id="CAEZZG010000010">
    <property type="protein sequence ID" value="CAB4756655.1"/>
    <property type="molecule type" value="Genomic_DNA"/>
</dbReference>